<keyword evidence="3" id="KW-0378">Hydrolase</keyword>
<dbReference type="SUPFAM" id="SSF55486">
    <property type="entry name" value="Metalloproteases ('zincins'), catalytic domain"/>
    <property type="match status" value="1"/>
</dbReference>
<comment type="caution">
    <text evidence="8">Lacks conserved residue(s) required for the propagation of feature annotation.</text>
</comment>
<keyword evidence="7" id="KW-0325">Glycoprotein</keyword>
<name>A0AAD8BTF5_BIOPF</name>
<sequence>MLRFLTKLLYLLTLSHVLLTDTSESLSVPVYINSHGLLDQRLPDDVNVTIRTDINTSTELQLKRVEHISSNVPVYSIAVNNEGGQLFGRRVLEEKPEEEIAYYQDVKHEAVIQMLSQMSADGRKLKPVIARGTYRHDGILYNLQPITRSKRGLSQDSNQSDQSYELQKVKENPSLIKAELLVPLEQVRFLATDLSGSKDEDGKKYERPKRATLKTYFIKMTPYVHYTAYRRFLNQSLGDKDLAVKLMTEYYAFVFSGVDLIYQNLELSGTRLRVKLVSINYFDSLSSFPLNYIATGKVNVTSTLNTFTSYLSNKVTGYGHASLFVGESLWSNASSPTDTVTWVNSLCRMDGYSSSAVEDMGDYSSITNVAISLAFSLSVNKDGENNNCKPEDRYLMGYINSPETETTKLNPWRFSNCSKSNITSFIFSLEANGLSNTCLKDDSGSNLQDMSQRLLGQEIPPNKQCQLKYGLFSYNCQYKNETLDMCTDMYCYNPNTINLCYQQRALIGTSCECGKVCLLGACVSHALLGNINCNVNDTWNNCTLSTCLDKSTNRYCLYTCANYIVYSSLTTTPKTTTTILTTKSSTSKTSSNTAGSGVNWSNGFCVKLLSTAFFVMFFSEMCILKIVFYL</sequence>
<dbReference type="Gene3D" id="3.40.1620.60">
    <property type="match status" value="1"/>
</dbReference>
<organism evidence="11 12">
    <name type="scientific">Biomphalaria pfeifferi</name>
    <name type="common">Bloodfluke planorb</name>
    <name type="synonym">Freshwater snail</name>
    <dbReference type="NCBI Taxonomy" id="112525"/>
    <lineage>
        <taxon>Eukaryota</taxon>
        <taxon>Metazoa</taxon>
        <taxon>Spiralia</taxon>
        <taxon>Lophotrochozoa</taxon>
        <taxon>Mollusca</taxon>
        <taxon>Gastropoda</taxon>
        <taxon>Heterobranchia</taxon>
        <taxon>Euthyneura</taxon>
        <taxon>Panpulmonata</taxon>
        <taxon>Hygrophila</taxon>
        <taxon>Lymnaeoidea</taxon>
        <taxon>Planorbidae</taxon>
        <taxon>Biomphalaria</taxon>
    </lineage>
</organism>
<evidence type="ECO:0000313" key="12">
    <source>
        <dbReference type="Proteomes" id="UP001233172"/>
    </source>
</evidence>
<dbReference type="InterPro" id="IPR041645">
    <property type="entry name" value="ADAMTS_CR_2"/>
</dbReference>
<dbReference type="InterPro" id="IPR024079">
    <property type="entry name" value="MetalloPept_cat_dom_sf"/>
</dbReference>
<comment type="caution">
    <text evidence="11">The sequence shown here is derived from an EMBL/GenBank/DDBJ whole genome shotgun (WGS) entry which is preliminary data.</text>
</comment>
<gene>
    <name evidence="11" type="ORF">Bpfe_010150</name>
</gene>
<dbReference type="AlphaFoldDB" id="A0AAD8BTF5"/>
<keyword evidence="4" id="KW-0862">Zinc</keyword>
<evidence type="ECO:0000256" key="8">
    <source>
        <dbReference type="PROSITE-ProRule" id="PRU00276"/>
    </source>
</evidence>
<keyword evidence="5 11" id="KW-0482">Metalloprotease</keyword>
<evidence type="ECO:0000259" key="10">
    <source>
        <dbReference type="PROSITE" id="PS50215"/>
    </source>
</evidence>
<feature type="domain" description="Peptidase M12B" evidence="10">
    <location>
        <begin position="216"/>
        <end position="438"/>
    </location>
</feature>
<dbReference type="Gene3D" id="3.40.390.10">
    <property type="entry name" value="Collagenase (Catalytic Domain)"/>
    <property type="match status" value="1"/>
</dbReference>
<proteinExistence type="predicted"/>
<protein>
    <submittedName>
        <fullName evidence="11">A disintegrin and metalloproteinase with thrombospondin motifs 2</fullName>
    </submittedName>
</protein>
<accession>A0AAD8BTF5</accession>
<feature type="signal peptide" evidence="9">
    <location>
        <begin position="1"/>
        <end position="20"/>
    </location>
</feature>
<evidence type="ECO:0000256" key="4">
    <source>
        <dbReference type="ARBA" id="ARBA00022833"/>
    </source>
</evidence>
<dbReference type="GO" id="GO:0004222">
    <property type="term" value="F:metalloendopeptidase activity"/>
    <property type="evidence" value="ECO:0007669"/>
    <property type="project" value="InterPro"/>
</dbReference>
<dbReference type="GO" id="GO:0006508">
    <property type="term" value="P:proteolysis"/>
    <property type="evidence" value="ECO:0007669"/>
    <property type="project" value="UniProtKB-KW"/>
</dbReference>
<dbReference type="GO" id="GO:0046872">
    <property type="term" value="F:metal ion binding"/>
    <property type="evidence" value="ECO:0007669"/>
    <property type="project" value="UniProtKB-KW"/>
</dbReference>
<evidence type="ECO:0000256" key="7">
    <source>
        <dbReference type="ARBA" id="ARBA00023180"/>
    </source>
</evidence>
<dbReference type="Pfam" id="PF17771">
    <property type="entry name" value="ADAMTS_CR_2"/>
    <property type="match status" value="1"/>
</dbReference>
<keyword evidence="12" id="KW-1185">Reference proteome</keyword>
<keyword evidence="9" id="KW-0732">Signal</keyword>
<evidence type="ECO:0000256" key="3">
    <source>
        <dbReference type="ARBA" id="ARBA00022801"/>
    </source>
</evidence>
<dbReference type="Proteomes" id="UP001233172">
    <property type="component" value="Unassembled WGS sequence"/>
</dbReference>
<feature type="chain" id="PRO_5042118885" evidence="9">
    <location>
        <begin position="21"/>
        <end position="630"/>
    </location>
</feature>
<evidence type="ECO:0000256" key="6">
    <source>
        <dbReference type="ARBA" id="ARBA00023157"/>
    </source>
</evidence>
<evidence type="ECO:0000256" key="1">
    <source>
        <dbReference type="ARBA" id="ARBA00022670"/>
    </source>
</evidence>
<keyword evidence="2" id="KW-0479">Metal-binding</keyword>
<reference evidence="11" key="2">
    <citation type="submission" date="2023-04" db="EMBL/GenBank/DDBJ databases">
        <authorList>
            <person name="Bu L."/>
            <person name="Lu L."/>
            <person name="Laidemitt M.R."/>
            <person name="Zhang S.M."/>
            <person name="Mutuku M."/>
            <person name="Mkoji G."/>
            <person name="Steinauer M."/>
            <person name="Loker E.S."/>
        </authorList>
    </citation>
    <scope>NUCLEOTIDE SEQUENCE</scope>
    <source>
        <strain evidence="11">KasaAsao</strain>
        <tissue evidence="11">Whole Snail</tissue>
    </source>
</reference>
<evidence type="ECO:0000313" key="11">
    <source>
        <dbReference type="EMBL" id="KAK0060316.1"/>
    </source>
</evidence>
<reference evidence="11" key="1">
    <citation type="journal article" date="2023" name="PLoS Negl. Trop. Dis.">
        <title>A genome sequence for Biomphalaria pfeifferi, the major vector snail for the human-infecting parasite Schistosoma mansoni.</title>
        <authorList>
            <person name="Bu L."/>
            <person name="Lu L."/>
            <person name="Laidemitt M.R."/>
            <person name="Zhang S.M."/>
            <person name="Mutuku M."/>
            <person name="Mkoji G."/>
            <person name="Steinauer M."/>
            <person name="Loker E.S."/>
        </authorList>
    </citation>
    <scope>NUCLEOTIDE SEQUENCE</scope>
    <source>
        <strain evidence="11">KasaAsao</strain>
    </source>
</reference>
<dbReference type="InterPro" id="IPR001590">
    <property type="entry name" value="Peptidase_M12B"/>
</dbReference>
<keyword evidence="1" id="KW-0645">Protease</keyword>
<evidence type="ECO:0000256" key="2">
    <source>
        <dbReference type="ARBA" id="ARBA00022723"/>
    </source>
</evidence>
<keyword evidence="6" id="KW-1015">Disulfide bond</keyword>
<dbReference type="EMBL" id="JASAOG010000036">
    <property type="protein sequence ID" value="KAK0060316.1"/>
    <property type="molecule type" value="Genomic_DNA"/>
</dbReference>
<dbReference type="PROSITE" id="PS50215">
    <property type="entry name" value="ADAM_MEPRO"/>
    <property type="match status" value="1"/>
</dbReference>
<evidence type="ECO:0000256" key="5">
    <source>
        <dbReference type="ARBA" id="ARBA00023049"/>
    </source>
</evidence>
<evidence type="ECO:0000256" key="9">
    <source>
        <dbReference type="SAM" id="SignalP"/>
    </source>
</evidence>